<evidence type="ECO:0000313" key="5">
    <source>
        <dbReference type="Proteomes" id="UP001263371"/>
    </source>
</evidence>
<dbReference type="EMBL" id="JAWDIS010000001">
    <property type="protein sequence ID" value="MDU0367222.1"/>
    <property type="molecule type" value="Genomic_DNA"/>
</dbReference>
<organism evidence="4 5">
    <name type="scientific">Microbacterium galbum</name>
    <dbReference type="NCBI Taxonomy" id="3075994"/>
    <lineage>
        <taxon>Bacteria</taxon>
        <taxon>Bacillati</taxon>
        <taxon>Actinomycetota</taxon>
        <taxon>Actinomycetes</taxon>
        <taxon>Micrococcales</taxon>
        <taxon>Microbacteriaceae</taxon>
        <taxon>Microbacterium</taxon>
    </lineage>
</organism>
<dbReference type="PANTHER" id="PTHR10584">
    <property type="entry name" value="SUGAR KINASE"/>
    <property type="match status" value="1"/>
</dbReference>
<keyword evidence="2 4" id="KW-0418">Kinase</keyword>
<comment type="caution">
    <text evidence="4">The sequence shown here is derived from an EMBL/GenBank/DDBJ whole genome shotgun (WGS) entry which is preliminary data.</text>
</comment>
<dbReference type="PANTHER" id="PTHR10584:SF166">
    <property type="entry name" value="RIBOKINASE"/>
    <property type="match status" value="1"/>
</dbReference>
<dbReference type="GO" id="GO:0016301">
    <property type="term" value="F:kinase activity"/>
    <property type="evidence" value="ECO:0007669"/>
    <property type="project" value="UniProtKB-KW"/>
</dbReference>
<sequence>MPQPAARVVTVGLHVADVLGRYVEAIPPGQGLALLDEIRLTVAGTAAATAVDLARLGVSVATVGAVGDDALGVFLRSTMAAEGVDVTGLAVRPERPTSATMLPIRRDGSRPALHVIGSNAAIRPEDLASLALDGVAVLHLGGSCLLPGIDGPPSVDLLRRAREAGIVTTMDFIPTGGAGDRDAVLPCLPFVDYLFPSEEDALSFAGTQALDEAVAFYLDAGVQTLVVTRGAAGVSISTREERDMRFPAYAVDVVDTTGCGDAFSAGFIWGLLDGAGVGEAAQRGLACGSLVATGLGSDAGIHSAADVARLRAEGVRGAV</sequence>
<gene>
    <name evidence="4" type="ORF">RWH45_08335</name>
</gene>
<keyword evidence="5" id="KW-1185">Reference proteome</keyword>
<dbReference type="RefSeq" id="WP_315994408.1">
    <property type="nucleotide sequence ID" value="NZ_JAWDIS010000001.1"/>
</dbReference>
<name>A0ABU3T765_9MICO</name>
<accession>A0ABU3T765</accession>
<dbReference type="SUPFAM" id="SSF53613">
    <property type="entry name" value="Ribokinase-like"/>
    <property type="match status" value="1"/>
</dbReference>
<feature type="domain" description="Carbohydrate kinase PfkB" evidence="3">
    <location>
        <begin position="7"/>
        <end position="299"/>
    </location>
</feature>
<dbReference type="Proteomes" id="UP001263371">
    <property type="component" value="Unassembled WGS sequence"/>
</dbReference>
<dbReference type="Gene3D" id="3.40.1190.20">
    <property type="match status" value="1"/>
</dbReference>
<evidence type="ECO:0000313" key="4">
    <source>
        <dbReference type="EMBL" id="MDU0367222.1"/>
    </source>
</evidence>
<dbReference type="Pfam" id="PF00294">
    <property type="entry name" value="PfkB"/>
    <property type="match status" value="1"/>
</dbReference>
<dbReference type="InterPro" id="IPR011611">
    <property type="entry name" value="PfkB_dom"/>
</dbReference>
<protein>
    <submittedName>
        <fullName evidence="4">Sugar kinase</fullName>
    </submittedName>
</protein>
<evidence type="ECO:0000256" key="1">
    <source>
        <dbReference type="ARBA" id="ARBA00022679"/>
    </source>
</evidence>
<evidence type="ECO:0000259" key="3">
    <source>
        <dbReference type="Pfam" id="PF00294"/>
    </source>
</evidence>
<keyword evidence="1" id="KW-0808">Transferase</keyword>
<proteinExistence type="predicted"/>
<dbReference type="InterPro" id="IPR029056">
    <property type="entry name" value="Ribokinase-like"/>
</dbReference>
<evidence type="ECO:0000256" key="2">
    <source>
        <dbReference type="ARBA" id="ARBA00022777"/>
    </source>
</evidence>
<reference evidence="4 5" key="1">
    <citation type="submission" date="2023-09" db="EMBL/GenBank/DDBJ databases">
        <title>Microbacterium fusihabitans sp. nov., Microbacterium phycihabitans sp. nov., and Microbacterium cervinum sp. nov., isolated from dried seaweeds of beach.</title>
        <authorList>
            <person name="Lee S.D."/>
        </authorList>
    </citation>
    <scope>NUCLEOTIDE SEQUENCE [LARGE SCALE GENOMIC DNA]</scope>
    <source>
        <strain evidence="4 5">KSW4-17</strain>
    </source>
</reference>
<dbReference type="CDD" id="cd01166">
    <property type="entry name" value="KdgK"/>
    <property type="match status" value="1"/>
</dbReference>